<gene>
    <name evidence="1" type="ORF">NTG6680_0685</name>
</gene>
<dbReference type="Proteomes" id="UP000839052">
    <property type="component" value="Chromosome"/>
</dbReference>
<protein>
    <recommendedName>
        <fullName evidence="3">Mannitol repressor</fullName>
    </recommendedName>
</protein>
<dbReference type="SUPFAM" id="SSF158668">
    <property type="entry name" value="MtlR-like"/>
    <property type="match status" value="1"/>
</dbReference>
<accession>A0ABM8YWQ4</accession>
<keyword evidence="2" id="KW-1185">Reference proteome</keyword>
<evidence type="ECO:0000313" key="1">
    <source>
        <dbReference type="EMBL" id="CAG9931938.1"/>
    </source>
</evidence>
<dbReference type="InterPro" id="IPR007761">
    <property type="entry name" value="MtlR-like"/>
</dbReference>
<dbReference type="RefSeq" id="WP_239795962.1">
    <property type="nucleotide sequence ID" value="NZ_OU912926.1"/>
</dbReference>
<sequence length="142" mass="15895">MGVAWVEEALVAAIQAFLEKDKSAWDRLFRKSGPLSSLSAKIDLARLLGMTSNAISSDLHILREVRNEFAHSLFDKDNASLSFITPRIKDKCLALRCIRHESNTEPRTVFISACAMLNSDFYMHEFFGVPLVDGGRVTVYGE</sequence>
<dbReference type="Gene3D" id="1.20.120.330">
    <property type="entry name" value="Nucleotidyltransferases domain 2"/>
    <property type="match status" value="1"/>
</dbReference>
<dbReference type="InterPro" id="IPR038026">
    <property type="entry name" value="MtlR-like_sf"/>
</dbReference>
<dbReference type="PANTHER" id="PTHR37941">
    <property type="entry name" value="FUMARASE E-RELATED"/>
    <property type="match status" value="1"/>
</dbReference>
<reference evidence="1 2" key="1">
    <citation type="submission" date="2021-10" db="EMBL/GenBank/DDBJ databases">
        <authorList>
            <person name="Koch H."/>
        </authorList>
    </citation>
    <scope>NUCLEOTIDE SEQUENCE [LARGE SCALE GENOMIC DNA]</scope>
    <source>
        <strain evidence="1">6680</strain>
    </source>
</reference>
<name>A0ABM8YWQ4_9PROT</name>
<evidence type="ECO:0000313" key="2">
    <source>
        <dbReference type="Proteomes" id="UP000839052"/>
    </source>
</evidence>
<evidence type="ECO:0008006" key="3">
    <source>
        <dbReference type="Google" id="ProtNLM"/>
    </source>
</evidence>
<dbReference type="EMBL" id="OU912926">
    <property type="protein sequence ID" value="CAG9931938.1"/>
    <property type="molecule type" value="Genomic_DNA"/>
</dbReference>
<proteinExistence type="predicted"/>
<organism evidence="1 2">
    <name type="scientific">Candidatus Nitrotoga arctica</name>
    <dbReference type="NCBI Taxonomy" id="453162"/>
    <lineage>
        <taxon>Bacteria</taxon>
        <taxon>Pseudomonadati</taxon>
        <taxon>Pseudomonadota</taxon>
        <taxon>Betaproteobacteria</taxon>
        <taxon>Nitrosomonadales</taxon>
        <taxon>Gallionellaceae</taxon>
        <taxon>Candidatus Nitrotoga</taxon>
    </lineage>
</organism>
<dbReference type="PANTHER" id="PTHR37941:SF1">
    <property type="entry name" value="FUMARASE E-RELATED"/>
    <property type="match status" value="1"/>
</dbReference>